<keyword evidence="2" id="KW-1003">Cell membrane</keyword>
<dbReference type="EMBL" id="NITY01000003">
    <property type="protein sequence ID" value="PHM45165.1"/>
    <property type="molecule type" value="Genomic_DNA"/>
</dbReference>
<evidence type="ECO:0000256" key="3">
    <source>
        <dbReference type="ARBA" id="ARBA00022692"/>
    </source>
</evidence>
<feature type="transmembrane region" description="Helical" evidence="6">
    <location>
        <begin position="352"/>
        <end position="372"/>
    </location>
</feature>
<evidence type="ECO:0000313" key="11">
    <source>
        <dbReference type="Proteomes" id="UP000224607"/>
    </source>
</evidence>
<feature type="transmembrane region" description="Helical" evidence="6">
    <location>
        <begin position="290"/>
        <end position="312"/>
    </location>
</feature>
<keyword evidence="4 6" id="KW-1133">Transmembrane helix</keyword>
<keyword evidence="3 6" id="KW-0812">Transmembrane</keyword>
<dbReference type="InterPro" id="IPR013525">
    <property type="entry name" value="ABC2_TM"/>
</dbReference>
<keyword evidence="5 6" id="KW-0472">Membrane</keyword>
<name>A0A1I3KVG4_9GAMM</name>
<dbReference type="InterPro" id="IPR051449">
    <property type="entry name" value="ABC-2_transporter_component"/>
</dbReference>
<organism evidence="9 10">
    <name type="scientific">Xenorhabdus mauleonii</name>
    <dbReference type="NCBI Taxonomy" id="351675"/>
    <lineage>
        <taxon>Bacteria</taxon>
        <taxon>Pseudomonadati</taxon>
        <taxon>Pseudomonadota</taxon>
        <taxon>Gammaproteobacteria</taxon>
        <taxon>Enterobacterales</taxon>
        <taxon>Morganellaceae</taxon>
        <taxon>Xenorhabdus</taxon>
    </lineage>
</organism>
<dbReference type="Proteomes" id="UP000224607">
    <property type="component" value="Unassembled WGS sequence"/>
</dbReference>
<evidence type="ECO:0000313" key="10">
    <source>
        <dbReference type="Proteomes" id="UP000198919"/>
    </source>
</evidence>
<keyword evidence="11" id="KW-1185">Reference proteome</keyword>
<dbReference type="OrthoDB" id="9811522at2"/>
<reference evidence="9" key="2">
    <citation type="submission" date="2016-10" db="EMBL/GenBank/DDBJ databases">
        <authorList>
            <person name="de Groot N.N."/>
        </authorList>
    </citation>
    <scope>NUCLEOTIDE SEQUENCE [LARGE SCALE GENOMIC DNA]</scope>
    <source>
        <strain evidence="9">DSM 17908</strain>
    </source>
</reference>
<reference evidence="10" key="1">
    <citation type="submission" date="2016-10" db="EMBL/GenBank/DDBJ databases">
        <authorList>
            <person name="Varghese N."/>
            <person name="Submissions S."/>
        </authorList>
    </citation>
    <scope>NUCLEOTIDE SEQUENCE [LARGE SCALE GENOMIC DNA]</scope>
    <source>
        <strain evidence="10">DSM 17908</strain>
    </source>
</reference>
<accession>A0A1I3KVG4</accession>
<dbReference type="PANTHER" id="PTHR30294:SF46">
    <property type="entry name" value="ABC TRANSPORTER PERMEASE"/>
    <property type="match status" value="1"/>
</dbReference>
<feature type="transmembrane region" description="Helical" evidence="6">
    <location>
        <begin position="27"/>
        <end position="44"/>
    </location>
</feature>
<feature type="domain" description="ABC-2 type transporter transmembrane" evidence="7">
    <location>
        <begin position="29"/>
        <end position="368"/>
    </location>
</feature>
<dbReference type="GO" id="GO:0140359">
    <property type="term" value="F:ABC-type transporter activity"/>
    <property type="evidence" value="ECO:0007669"/>
    <property type="project" value="InterPro"/>
</dbReference>
<evidence type="ECO:0000256" key="6">
    <source>
        <dbReference type="SAM" id="Phobius"/>
    </source>
</evidence>
<reference evidence="8 11" key="3">
    <citation type="journal article" date="2017" name="Nat. Microbiol.">
        <title>Natural product diversity associated with the nematode symbionts Photorhabdus and Xenorhabdus.</title>
        <authorList>
            <person name="Tobias N.J."/>
            <person name="Wolff H."/>
            <person name="Djahanschiri B."/>
            <person name="Grundmann F."/>
            <person name="Kronenwerth M."/>
            <person name="Shi Y.M."/>
            <person name="Simonyi S."/>
            <person name="Grun P."/>
            <person name="Shapiro-Ilan D."/>
            <person name="Pidot S.J."/>
            <person name="Stinear T.P."/>
            <person name="Ebersberger I."/>
            <person name="Bode H.B."/>
        </authorList>
    </citation>
    <scope>NUCLEOTIDE SEQUENCE [LARGE SCALE GENOMIC DNA]</scope>
    <source>
        <strain evidence="8 11">DSM 17908</strain>
    </source>
</reference>
<dbReference type="EMBL" id="FORG01000003">
    <property type="protein sequence ID" value="SFI76348.1"/>
    <property type="molecule type" value="Genomic_DNA"/>
</dbReference>
<dbReference type="STRING" id="351675.SAMN05421680_103202"/>
<gene>
    <name evidence="9" type="ORF">SAMN05421680_103202</name>
    <name evidence="8" type="ORF">Xmau_01373</name>
</gene>
<feature type="transmembrane region" description="Helical" evidence="6">
    <location>
        <begin position="185"/>
        <end position="211"/>
    </location>
</feature>
<protein>
    <submittedName>
        <fullName evidence="9">ABC-2 type transport system permease protein</fullName>
    </submittedName>
</protein>
<evidence type="ECO:0000313" key="8">
    <source>
        <dbReference type="EMBL" id="PHM45165.1"/>
    </source>
</evidence>
<evidence type="ECO:0000256" key="4">
    <source>
        <dbReference type="ARBA" id="ARBA00022989"/>
    </source>
</evidence>
<dbReference type="Pfam" id="PF12698">
    <property type="entry name" value="ABC2_membrane_3"/>
    <property type="match status" value="1"/>
</dbReference>
<comment type="subcellular location">
    <subcellularLocation>
        <location evidence="1">Cell membrane</location>
        <topology evidence="1">Multi-pass membrane protein</topology>
    </subcellularLocation>
</comment>
<evidence type="ECO:0000259" key="7">
    <source>
        <dbReference type="Pfam" id="PF12698"/>
    </source>
</evidence>
<evidence type="ECO:0000313" key="9">
    <source>
        <dbReference type="EMBL" id="SFI76348.1"/>
    </source>
</evidence>
<feature type="transmembrane region" description="Helical" evidence="6">
    <location>
        <begin position="260"/>
        <end position="278"/>
    </location>
</feature>
<sequence length="399" mass="44645">MPGNEQVNWKLYWQTFRNVLLSMLEKPMWLLLIVSLGIMSLVYVRPSLWDLPVAVIDQDNSHASRALIRHIDSTAKVETRSYSNLNNARSDMLQRKIFAIIIIPVNFEKRLINGQNLTVPVYGDATNRLANGQIQQDLALAYQELLSEYNGVLLLKAGFSVEQVKILLQPIKGETIGLFNPGVSYAAIVFPGLLVMLLQHSLLIACVRVSIAVRGAPKGKPPLPVYLGALSALVPIWLFLSVIFFVLWPWVLGYRQDASIHIVLLLTFPFLLAVLGLGKLVTECLRSVEMIYLTLAFITTPIFYISGTIWPIQSMPGWVKVISSSLPSTWATKAIAGVNQMGMPIYSVLQDIGMMLLLGVIYMFLGILMGTLRNGEMREVTQSIKRFFANNNKQKTHTE</sequence>
<evidence type="ECO:0000256" key="1">
    <source>
        <dbReference type="ARBA" id="ARBA00004651"/>
    </source>
</evidence>
<dbReference type="Gene3D" id="3.40.1710.10">
    <property type="entry name" value="abc type-2 transporter like domain"/>
    <property type="match status" value="1"/>
</dbReference>
<evidence type="ECO:0000256" key="5">
    <source>
        <dbReference type="ARBA" id="ARBA00023136"/>
    </source>
</evidence>
<dbReference type="PANTHER" id="PTHR30294">
    <property type="entry name" value="MEMBRANE COMPONENT OF ABC TRANSPORTER YHHJ-RELATED"/>
    <property type="match status" value="1"/>
</dbReference>
<dbReference type="GO" id="GO:0005886">
    <property type="term" value="C:plasma membrane"/>
    <property type="evidence" value="ECO:0007669"/>
    <property type="project" value="UniProtKB-SubCell"/>
</dbReference>
<evidence type="ECO:0000256" key="2">
    <source>
        <dbReference type="ARBA" id="ARBA00022475"/>
    </source>
</evidence>
<proteinExistence type="predicted"/>
<dbReference type="Proteomes" id="UP000198919">
    <property type="component" value="Unassembled WGS sequence"/>
</dbReference>
<feature type="transmembrane region" description="Helical" evidence="6">
    <location>
        <begin position="223"/>
        <end position="248"/>
    </location>
</feature>
<dbReference type="AlphaFoldDB" id="A0A1I3KVG4"/>